<sequence length="492" mass="53349">MTPTTRTRRPALRAVAVAAALVLATAVVATATRTEPGPVRYITDDQGRALFLHGFNTSGSAKDDPESLPWITEEDVQHEYDTMGTNFVRLLIQWSAVEPEPGAYDADYLDAVAERVDWYGERGYHVLLDMHQDLYGAAVSPERHSGNGAPDWATDTDGLPVAEQDMWELVYLEPGTMRAFDHFWNTTGDHPELMGRYADAWGAVAERFADDPAVIGYDLMNEPFGGSLQGAAFESGPLAELYRRSTERIRRADTDTWIFVEGQAVGVNWGAPSALPRLDDPRPGEPRIVYAPHAYPLPMDLGRAYTGSGRDQVDAAIALWEQNVRVTAERLGAPVVLGEFGLDMSGEGAGAYVDRMLDVTDGMATGRAYWSNDHDGWGPWADEELTPGPLAEVMDRAYPRAVAGRPVGIAYAPGGPELTVRFTADEDVTGPTEVYLPEDGFPDGGEAVVTAEGGAGSTVDTTEEWDAERRVLSIGIASPDAGREYTLAVRPG</sequence>
<feature type="signal peptide" evidence="5">
    <location>
        <begin position="1"/>
        <end position="31"/>
    </location>
</feature>
<evidence type="ECO:0000256" key="4">
    <source>
        <dbReference type="RuleBase" id="RU361153"/>
    </source>
</evidence>
<name>A0ABT4TWX6_9ACTN</name>
<dbReference type="PROSITE" id="PS51318">
    <property type="entry name" value="TAT"/>
    <property type="match status" value="1"/>
</dbReference>
<feature type="domain" description="Glycoside hydrolase family 5" evidence="6">
    <location>
        <begin position="52"/>
        <end position="374"/>
    </location>
</feature>
<evidence type="ECO:0000256" key="2">
    <source>
        <dbReference type="ARBA" id="ARBA00022801"/>
    </source>
</evidence>
<evidence type="ECO:0000259" key="7">
    <source>
        <dbReference type="Pfam" id="PF18564"/>
    </source>
</evidence>
<keyword evidence="3 4" id="KW-0326">Glycosidase</keyword>
<dbReference type="InterPro" id="IPR041036">
    <property type="entry name" value="GH5_C"/>
</dbReference>
<feature type="chain" id="PRO_5047176590" evidence="5">
    <location>
        <begin position="32"/>
        <end position="492"/>
    </location>
</feature>
<dbReference type="EMBL" id="JAQFWP010000120">
    <property type="protein sequence ID" value="MDA2808941.1"/>
    <property type="molecule type" value="Genomic_DNA"/>
</dbReference>
<dbReference type="RefSeq" id="WP_270681526.1">
    <property type="nucleotide sequence ID" value="NZ_JAQFWP010000120.1"/>
</dbReference>
<dbReference type="Pfam" id="PF00150">
    <property type="entry name" value="Cellulase"/>
    <property type="match status" value="1"/>
</dbReference>
<protein>
    <submittedName>
        <fullName evidence="8">Cellulase family glycosylhydrolase</fullName>
    </submittedName>
</protein>
<organism evidence="8 9">
    <name type="scientific">Nocardiopsis suaedae</name>
    <dbReference type="NCBI Taxonomy" id="3018444"/>
    <lineage>
        <taxon>Bacteria</taxon>
        <taxon>Bacillati</taxon>
        <taxon>Actinomycetota</taxon>
        <taxon>Actinomycetes</taxon>
        <taxon>Streptosporangiales</taxon>
        <taxon>Nocardiopsidaceae</taxon>
        <taxon>Nocardiopsis</taxon>
    </lineage>
</organism>
<dbReference type="Gene3D" id="2.60.40.1180">
    <property type="entry name" value="Golgi alpha-mannosidase II"/>
    <property type="match status" value="1"/>
</dbReference>
<dbReference type="InterPro" id="IPR013780">
    <property type="entry name" value="Glyco_hydro_b"/>
</dbReference>
<dbReference type="InterPro" id="IPR018087">
    <property type="entry name" value="Glyco_hydro_5_CS"/>
</dbReference>
<dbReference type="Pfam" id="PF18564">
    <property type="entry name" value="Glyco_hydro_5_C"/>
    <property type="match status" value="1"/>
</dbReference>
<keyword evidence="9" id="KW-1185">Reference proteome</keyword>
<dbReference type="PANTHER" id="PTHR31308:SF3">
    <property type="entry name" value="ENDOGLYCOCERAMIDASE"/>
    <property type="match status" value="1"/>
</dbReference>
<keyword evidence="5" id="KW-0732">Signal</keyword>
<evidence type="ECO:0000256" key="1">
    <source>
        <dbReference type="ARBA" id="ARBA00005641"/>
    </source>
</evidence>
<dbReference type="InterPro" id="IPR006311">
    <property type="entry name" value="TAT_signal"/>
</dbReference>
<reference evidence="8" key="1">
    <citation type="submission" date="2023-01" db="EMBL/GenBank/DDBJ databases">
        <title>Draft genome sequence of Nocardiopsis sp. LSu2-4 isolated from halophytes.</title>
        <authorList>
            <person name="Duangmal K."/>
            <person name="Chantavorakit T."/>
        </authorList>
    </citation>
    <scope>NUCLEOTIDE SEQUENCE</scope>
    <source>
        <strain evidence="8">LSu2-4</strain>
    </source>
</reference>
<accession>A0ABT4TWX6</accession>
<feature type="domain" description="Glycoside hydrolase family 5 C-terminal" evidence="7">
    <location>
        <begin position="396"/>
        <end position="487"/>
    </location>
</feature>
<dbReference type="InterPro" id="IPR017853">
    <property type="entry name" value="GH"/>
</dbReference>
<dbReference type="PANTHER" id="PTHR31308">
    <property type="match status" value="1"/>
</dbReference>
<evidence type="ECO:0000259" key="6">
    <source>
        <dbReference type="Pfam" id="PF00150"/>
    </source>
</evidence>
<evidence type="ECO:0000313" key="8">
    <source>
        <dbReference type="EMBL" id="MDA2808941.1"/>
    </source>
</evidence>
<dbReference type="PROSITE" id="PS00659">
    <property type="entry name" value="GLYCOSYL_HYDROL_F5"/>
    <property type="match status" value="1"/>
</dbReference>
<evidence type="ECO:0000256" key="3">
    <source>
        <dbReference type="ARBA" id="ARBA00023295"/>
    </source>
</evidence>
<comment type="caution">
    <text evidence="8">The sequence shown here is derived from an EMBL/GenBank/DDBJ whole genome shotgun (WGS) entry which is preliminary data.</text>
</comment>
<dbReference type="SUPFAM" id="SSF51445">
    <property type="entry name" value="(Trans)glycosidases"/>
    <property type="match status" value="1"/>
</dbReference>
<proteinExistence type="inferred from homology"/>
<comment type="similarity">
    <text evidence="1 4">Belongs to the glycosyl hydrolase 5 (cellulase A) family.</text>
</comment>
<gene>
    <name evidence="8" type="ORF">O4U47_30830</name>
</gene>
<dbReference type="InterPro" id="IPR052066">
    <property type="entry name" value="Glycosphingolipid_Hydrolases"/>
</dbReference>
<dbReference type="InterPro" id="IPR001547">
    <property type="entry name" value="Glyco_hydro_5"/>
</dbReference>
<evidence type="ECO:0000256" key="5">
    <source>
        <dbReference type="SAM" id="SignalP"/>
    </source>
</evidence>
<keyword evidence="2 4" id="KW-0378">Hydrolase</keyword>
<evidence type="ECO:0000313" key="9">
    <source>
        <dbReference type="Proteomes" id="UP001165685"/>
    </source>
</evidence>
<dbReference type="Proteomes" id="UP001165685">
    <property type="component" value="Unassembled WGS sequence"/>
</dbReference>
<dbReference type="Gene3D" id="3.20.20.80">
    <property type="entry name" value="Glycosidases"/>
    <property type="match status" value="1"/>
</dbReference>